<evidence type="ECO:0000256" key="5">
    <source>
        <dbReference type="ARBA" id="ARBA00023242"/>
    </source>
</evidence>
<evidence type="ECO:0000256" key="1">
    <source>
        <dbReference type="ARBA" id="ARBA00004123"/>
    </source>
</evidence>
<reference evidence="8" key="1">
    <citation type="submission" date="2018-02" db="EMBL/GenBank/DDBJ databases">
        <title>Rhizophora mucronata_Transcriptome.</title>
        <authorList>
            <person name="Meera S.P."/>
            <person name="Sreeshan A."/>
            <person name="Augustine A."/>
        </authorList>
    </citation>
    <scope>NUCLEOTIDE SEQUENCE</scope>
    <source>
        <tissue evidence="8">Leaf</tissue>
    </source>
</reference>
<evidence type="ECO:0000256" key="4">
    <source>
        <dbReference type="ARBA" id="ARBA00023163"/>
    </source>
</evidence>
<protein>
    <recommendedName>
        <fullName evidence="7">TF-B3 domain-containing protein</fullName>
    </recommendedName>
</protein>
<feature type="region of interest" description="Disordered" evidence="6">
    <location>
        <begin position="179"/>
        <end position="201"/>
    </location>
</feature>
<evidence type="ECO:0000256" key="6">
    <source>
        <dbReference type="SAM" id="MobiDB-lite"/>
    </source>
</evidence>
<keyword evidence="3" id="KW-0238">DNA-binding</keyword>
<feature type="domain" description="TF-B3" evidence="7">
    <location>
        <begin position="1"/>
        <end position="78"/>
    </location>
</feature>
<comment type="subcellular location">
    <subcellularLocation>
        <location evidence="1">Nucleus</location>
    </subcellularLocation>
</comment>
<dbReference type="SUPFAM" id="SSF101936">
    <property type="entry name" value="DNA-binding pseudobarrel domain"/>
    <property type="match status" value="1"/>
</dbReference>
<accession>A0A2P2NYN7</accession>
<keyword evidence="4" id="KW-0804">Transcription</keyword>
<organism evidence="8">
    <name type="scientific">Rhizophora mucronata</name>
    <name type="common">Asiatic mangrove</name>
    <dbReference type="NCBI Taxonomy" id="61149"/>
    <lineage>
        <taxon>Eukaryota</taxon>
        <taxon>Viridiplantae</taxon>
        <taxon>Streptophyta</taxon>
        <taxon>Embryophyta</taxon>
        <taxon>Tracheophyta</taxon>
        <taxon>Spermatophyta</taxon>
        <taxon>Magnoliopsida</taxon>
        <taxon>eudicotyledons</taxon>
        <taxon>Gunneridae</taxon>
        <taxon>Pentapetalae</taxon>
        <taxon>rosids</taxon>
        <taxon>fabids</taxon>
        <taxon>Malpighiales</taxon>
        <taxon>Rhizophoraceae</taxon>
        <taxon>Rhizophora</taxon>
    </lineage>
</organism>
<dbReference type="InterPro" id="IPR003340">
    <property type="entry name" value="B3_DNA-bd"/>
</dbReference>
<dbReference type="AlphaFoldDB" id="A0A2P2NYN7"/>
<dbReference type="CDD" id="cd10017">
    <property type="entry name" value="B3_DNA"/>
    <property type="match status" value="1"/>
</dbReference>
<evidence type="ECO:0000313" key="8">
    <source>
        <dbReference type="EMBL" id="MBX47595.1"/>
    </source>
</evidence>
<dbReference type="PROSITE" id="PS50863">
    <property type="entry name" value="B3"/>
    <property type="match status" value="1"/>
</dbReference>
<keyword evidence="5" id="KW-0539">Nucleus</keyword>
<feature type="compositionally biased region" description="Polar residues" evidence="6">
    <location>
        <begin position="188"/>
        <end position="198"/>
    </location>
</feature>
<keyword evidence="2" id="KW-0805">Transcription regulation</keyword>
<proteinExistence type="predicted"/>
<dbReference type="SMART" id="SM01019">
    <property type="entry name" value="B3"/>
    <property type="match status" value="1"/>
</dbReference>
<dbReference type="InterPro" id="IPR050655">
    <property type="entry name" value="Plant_B3_domain"/>
</dbReference>
<dbReference type="PANTHER" id="PTHR31920">
    <property type="entry name" value="B3 DOMAIN-CONTAINING"/>
    <property type="match status" value="1"/>
</dbReference>
<dbReference type="Gene3D" id="2.40.330.10">
    <property type="entry name" value="DNA-binding pseudobarrel domain"/>
    <property type="match status" value="1"/>
</dbReference>
<dbReference type="InterPro" id="IPR015300">
    <property type="entry name" value="DNA-bd_pseudobarrel_sf"/>
</dbReference>
<evidence type="ECO:0000256" key="2">
    <source>
        <dbReference type="ARBA" id="ARBA00023015"/>
    </source>
</evidence>
<dbReference type="GO" id="GO:0005634">
    <property type="term" value="C:nucleus"/>
    <property type="evidence" value="ECO:0007669"/>
    <property type="project" value="UniProtKB-SubCell"/>
</dbReference>
<sequence>MLPPKFVKKHSDELADVAKITSPDRYIWQVGLTRGENSVWFDGGWPKFVEDHSICHGHVLVFEYGEMSNFNVLIFDTSACEIDYQYNPSRDNEDSCNGKQYSMHDRNQVEDDFVKILSSTSTSSPEGEAGESRNRFTSLSQHNLIFSTLGSDHMSMNKHHKCDSSSEDPRFECDYQMRGKMNGDKPSRNGNQKINPKTLQFYAYHGS</sequence>
<evidence type="ECO:0000256" key="3">
    <source>
        <dbReference type="ARBA" id="ARBA00023125"/>
    </source>
</evidence>
<dbReference type="EMBL" id="GGEC01067111">
    <property type="protein sequence ID" value="MBX47595.1"/>
    <property type="molecule type" value="Transcribed_RNA"/>
</dbReference>
<dbReference type="Pfam" id="PF02362">
    <property type="entry name" value="B3"/>
    <property type="match status" value="1"/>
</dbReference>
<name>A0A2P2NYN7_RHIMU</name>
<dbReference type="GO" id="GO:0003677">
    <property type="term" value="F:DNA binding"/>
    <property type="evidence" value="ECO:0007669"/>
    <property type="project" value="UniProtKB-KW"/>
</dbReference>
<evidence type="ECO:0000259" key="7">
    <source>
        <dbReference type="PROSITE" id="PS50863"/>
    </source>
</evidence>
<dbReference type="PANTHER" id="PTHR31920:SF51">
    <property type="entry name" value="BINDING PROTEIN, PUTATIVE-RELATED"/>
    <property type="match status" value="1"/>
</dbReference>